<keyword evidence="4" id="KW-0223">Dioxygenase</keyword>
<feature type="signal peptide" evidence="2">
    <location>
        <begin position="1"/>
        <end position="27"/>
    </location>
</feature>
<dbReference type="STRING" id="234267.Acid_6776"/>
<dbReference type="InterPro" id="IPR037523">
    <property type="entry name" value="VOC_core"/>
</dbReference>
<dbReference type="InterPro" id="IPR029068">
    <property type="entry name" value="Glyas_Bleomycin-R_OHBP_Dase"/>
</dbReference>
<organism evidence="4">
    <name type="scientific">Solibacter usitatus (strain Ellin6076)</name>
    <dbReference type="NCBI Taxonomy" id="234267"/>
    <lineage>
        <taxon>Bacteria</taxon>
        <taxon>Pseudomonadati</taxon>
        <taxon>Acidobacteriota</taxon>
        <taxon>Terriglobia</taxon>
        <taxon>Bryobacterales</taxon>
        <taxon>Solibacteraceae</taxon>
        <taxon>Candidatus Solibacter</taxon>
    </lineage>
</organism>
<dbReference type="EMBL" id="CP000473">
    <property type="protein sequence ID" value="ABJ87696.1"/>
    <property type="molecule type" value="Genomic_DNA"/>
</dbReference>
<name>Q01RM4_SOLUE</name>
<keyword evidence="1" id="KW-0479">Metal-binding</keyword>
<dbReference type="InParanoid" id="Q01RM4"/>
<dbReference type="SUPFAM" id="SSF54593">
    <property type="entry name" value="Glyoxalase/Bleomycin resistance protein/Dihydroxybiphenyl dioxygenase"/>
    <property type="match status" value="2"/>
</dbReference>
<accession>Q01RM4</accession>
<keyword evidence="4" id="KW-0560">Oxidoreductase</keyword>
<dbReference type="GO" id="GO:0051213">
    <property type="term" value="F:dioxygenase activity"/>
    <property type="evidence" value="ECO:0007669"/>
    <property type="project" value="UniProtKB-KW"/>
</dbReference>
<dbReference type="InterPro" id="IPR051785">
    <property type="entry name" value="MMCE/EMCE_epimerase"/>
</dbReference>
<dbReference type="CDD" id="cd06587">
    <property type="entry name" value="VOC"/>
    <property type="match status" value="2"/>
</dbReference>
<dbReference type="GO" id="GO:0046491">
    <property type="term" value="P:L-methylmalonyl-CoA metabolic process"/>
    <property type="evidence" value="ECO:0007669"/>
    <property type="project" value="TreeGrafter"/>
</dbReference>
<dbReference type="GO" id="GO:0004493">
    <property type="term" value="F:methylmalonyl-CoA epimerase activity"/>
    <property type="evidence" value="ECO:0007669"/>
    <property type="project" value="TreeGrafter"/>
</dbReference>
<evidence type="ECO:0000256" key="1">
    <source>
        <dbReference type="ARBA" id="ARBA00022723"/>
    </source>
</evidence>
<reference evidence="4" key="1">
    <citation type="submission" date="2006-10" db="EMBL/GenBank/DDBJ databases">
        <title>Complete sequence of Solibacter usitatus Ellin6076.</title>
        <authorList>
            <consortium name="US DOE Joint Genome Institute"/>
            <person name="Copeland A."/>
            <person name="Lucas S."/>
            <person name="Lapidus A."/>
            <person name="Barry K."/>
            <person name="Detter J.C."/>
            <person name="Glavina del Rio T."/>
            <person name="Hammon N."/>
            <person name="Israni S."/>
            <person name="Dalin E."/>
            <person name="Tice H."/>
            <person name="Pitluck S."/>
            <person name="Thompson L.S."/>
            <person name="Brettin T."/>
            <person name="Bruce D."/>
            <person name="Han C."/>
            <person name="Tapia R."/>
            <person name="Gilna P."/>
            <person name="Schmutz J."/>
            <person name="Larimer F."/>
            <person name="Land M."/>
            <person name="Hauser L."/>
            <person name="Kyrpides N."/>
            <person name="Mikhailova N."/>
            <person name="Janssen P.H."/>
            <person name="Kuske C.R."/>
            <person name="Richardson P."/>
        </authorList>
    </citation>
    <scope>NUCLEOTIDE SEQUENCE</scope>
    <source>
        <strain evidence="4">Ellin6076</strain>
    </source>
</reference>
<dbReference type="PROSITE" id="PS51819">
    <property type="entry name" value="VOC"/>
    <property type="match status" value="2"/>
</dbReference>
<gene>
    <name evidence="4" type="ordered locus">Acid_6776</name>
</gene>
<dbReference type="KEGG" id="sus:Acid_6776"/>
<dbReference type="OrthoDB" id="108351at2"/>
<sequence precursor="true">MRRKIWDPGASRFKWFLLLLSLAAAFGAERPPIVDIANFVVKTDNFEDARKFYSGVLGYDEVFQHRRPGNAADIVVFKVNDRQYIEVTPTLASESDDKLIQIGFETRDARKLRDYLAAKGATVPAKAGKDEDGNYSFVVKDPEGHQVEFVQYVKGSLHSKHFGEGLSTRRISDHMLHVGVHVKDADAQDKFYKDILGFRFQWKGGPQDDRVDWISMMTPDGDNWIEYMISRDTPSPQQLGVWHHVCVGTLDIQGLYQTVVARGYTPRREPAIARDGRWLLQLYDKHNTRTEVMVRKPVQKPCCSENLDPYIK</sequence>
<dbReference type="HOGENOM" id="CLU_952371_0_0_0"/>
<dbReference type="AlphaFoldDB" id="Q01RM4"/>
<dbReference type="Pfam" id="PF00903">
    <property type="entry name" value="Glyoxalase"/>
    <property type="match status" value="2"/>
</dbReference>
<dbReference type="PANTHER" id="PTHR43048">
    <property type="entry name" value="METHYLMALONYL-COA EPIMERASE"/>
    <property type="match status" value="1"/>
</dbReference>
<evidence type="ECO:0000256" key="2">
    <source>
        <dbReference type="SAM" id="SignalP"/>
    </source>
</evidence>
<protein>
    <submittedName>
        <fullName evidence="4">Glyoxalase/bleomycin resistance protein/dioxygenase</fullName>
    </submittedName>
</protein>
<feature type="domain" description="VOC" evidence="3">
    <location>
        <begin position="35"/>
        <end position="152"/>
    </location>
</feature>
<proteinExistence type="predicted"/>
<feature type="domain" description="VOC" evidence="3">
    <location>
        <begin position="174"/>
        <end position="295"/>
    </location>
</feature>
<dbReference type="PANTHER" id="PTHR43048:SF3">
    <property type="entry name" value="METHYLMALONYL-COA EPIMERASE, MITOCHONDRIAL"/>
    <property type="match status" value="1"/>
</dbReference>
<dbReference type="GO" id="GO:0046872">
    <property type="term" value="F:metal ion binding"/>
    <property type="evidence" value="ECO:0007669"/>
    <property type="project" value="UniProtKB-KW"/>
</dbReference>
<evidence type="ECO:0000259" key="3">
    <source>
        <dbReference type="PROSITE" id="PS51819"/>
    </source>
</evidence>
<keyword evidence="2" id="KW-0732">Signal</keyword>
<dbReference type="Gene3D" id="3.10.180.10">
    <property type="entry name" value="2,3-Dihydroxybiphenyl 1,2-Dioxygenase, domain 1"/>
    <property type="match status" value="2"/>
</dbReference>
<feature type="chain" id="PRO_5004162362" evidence="2">
    <location>
        <begin position="28"/>
        <end position="312"/>
    </location>
</feature>
<dbReference type="eggNOG" id="COG0346">
    <property type="taxonomic scope" value="Bacteria"/>
</dbReference>
<evidence type="ECO:0000313" key="4">
    <source>
        <dbReference type="EMBL" id="ABJ87696.1"/>
    </source>
</evidence>
<dbReference type="InterPro" id="IPR004360">
    <property type="entry name" value="Glyas_Fos-R_dOase_dom"/>
</dbReference>